<dbReference type="SUPFAM" id="SSF52518">
    <property type="entry name" value="Thiamin diphosphate-binding fold (THDP-binding)"/>
    <property type="match status" value="2"/>
</dbReference>
<accession>A0AB34WYB4</accession>
<evidence type="ECO:0000256" key="11">
    <source>
        <dbReference type="PIRSR" id="PIRSR605478-1"/>
    </source>
</evidence>
<feature type="binding site" evidence="12">
    <location>
        <position position="37"/>
    </location>
    <ligand>
        <name>substrate</name>
    </ligand>
</feature>
<dbReference type="FunFam" id="3.40.50.970:FF:000003">
    <property type="entry name" value="Transketolase"/>
    <property type="match status" value="1"/>
</dbReference>
<dbReference type="FunFam" id="3.40.50.920:FF:000003">
    <property type="entry name" value="Transketolase"/>
    <property type="match status" value="1"/>
</dbReference>
<dbReference type="EC" id="2.2.1.1" evidence="3 10"/>
<dbReference type="Gene3D" id="3.40.50.920">
    <property type="match status" value="1"/>
</dbReference>
<evidence type="ECO:0000256" key="13">
    <source>
        <dbReference type="PIRSR" id="PIRSR605478-3"/>
    </source>
</evidence>
<dbReference type="GO" id="GO:0000287">
    <property type="term" value="F:magnesium ion binding"/>
    <property type="evidence" value="ECO:0007669"/>
    <property type="project" value="UniProtKB-ARBA"/>
</dbReference>
<dbReference type="FunFam" id="3.40.50.970:FF:000004">
    <property type="entry name" value="Transketolase"/>
    <property type="match status" value="1"/>
</dbReference>
<protein>
    <recommendedName>
        <fullName evidence="4 10">Transketolase</fullName>
        <ecNumber evidence="3 10">2.2.1.1</ecNumber>
    </recommendedName>
</protein>
<dbReference type="Proteomes" id="UP000070572">
    <property type="component" value="Unassembled WGS sequence"/>
</dbReference>
<feature type="domain" description="Transketolase-like pyrimidine-binding" evidence="16">
    <location>
        <begin position="374"/>
        <end position="553"/>
    </location>
</feature>
<feature type="active site" description="Proton donor" evidence="11">
    <location>
        <position position="440"/>
    </location>
</feature>
<dbReference type="EMBL" id="LSDN01000018">
    <property type="protein sequence ID" value="KXB80195.1"/>
    <property type="molecule type" value="Genomic_DNA"/>
</dbReference>
<feature type="binding site" evidence="13">
    <location>
        <position position="170"/>
    </location>
    <ligand>
        <name>thiamine diphosphate</name>
        <dbReference type="ChEBI" id="CHEBI:58937"/>
    </ligand>
</feature>
<keyword evidence="8 13" id="KW-0786">Thiamine pyrophosphate</keyword>
<dbReference type="Pfam" id="PF22613">
    <property type="entry name" value="Transketolase_C_1"/>
    <property type="match status" value="1"/>
</dbReference>
<dbReference type="PANTHER" id="PTHR43522:SF2">
    <property type="entry name" value="TRANSKETOLASE 1-RELATED"/>
    <property type="match status" value="1"/>
</dbReference>
<dbReference type="InterPro" id="IPR055152">
    <property type="entry name" value="Transketolase-like_C_2"/>
</dbReference>
<evidence type="ECO:0000256" key="15">
    <source>
        <dbReference type="PIRSR" id="PIRSR605478-5"/>
    </source>
</evidence>
<evidence type="ECO:0000256" key="5">
    <source>
        <dbReference type="ARBA" id="ARBA00022679"/>
    </source>
</evidence>
<comment type="catalytic activity">
    <reaction evidence="9">
        <text>D-sedoheptulose 7-phosphate + D-glyceraldehyde 3-phosphate = aldehydo-D-ribose 5-phosphate + D-xylulose 5-phosphate</text>
        <dbReference type="Rhea" id="RHEA:10508"/>
        <dbReference type="ChEBI" id="CHEBI:57483"/>
        <dbReference type="ChEBI" id="CHEBI:57737"/>
        <dbReference type="ChEBI" id="CHEBI:58273"/>
        <dbReference type="ChEBI" id="CHEBI:59776"/>
        <dbReference type="EC" id="2.2.1.1"/>
    </reaction>
</comment>
<sequence>MMEGKNMSTEWNELDQRAVKTAKLLAADAVEKAGSGHPGTPISLAAAAYLLYQRHLRFDPQDSDWLGRDRFVLSAGHASLLQYIQLYLAGQNMELDDLKKFRTFGSYTPGHPEYGHTKGVEVTTGPLGSGFAAAVGFAMASRRAHGMLDADTPVGESPFDHNVYVIAGDGCLQEGISGEASSLAGVQDLGNLIVIWDDNHISIEDDTNVSFQEDVLKRYESYGWHTQRVDWLAENGKYEEDVNALDQAINAAKAEKHRPSIIALRTIIGWPSPNKQNTGAIHGAKLGEAELKEFKKVLGADPEKTFDVDEAAVKHSRENAAARAQEAHADWDARFDAWKQANPDKNDLLERILAGKLPEGIEDALPVFTAGESLATRAASGKVISAIGAVMPEYWGGSADLAGSNNTTIADAPSFIPESAQTDMWNGNPFGRVLHFGVREHGMGGIMNGIALDGLTRVFGGTFFVFSDYMRGAVRLAALMDIPVTYVWTHDSIGVGEDGATHQPVEHLTAYRAIPNLAIVRPMDANETAASWLAILRQHGPAGLILTRQGLPIVEREDMEGAGAQALASAKNVEKGAYVLADTAGKPDVILMASGSEVQYALQARETLAKESIAARVVSVPCMEWFKAQDADYREQVLPAAVKARVSIEAGLVDPWRDLVGDNGESIGLDDFGLPGAAGELFAHYGLDSDHVVAAAKRSLERVRS</sequence>
<dbReference type="Gene3D" id="3.40.50.970">
    <property type="match status" value="2"/>
</dbReference>
<feature type="binding site" evidence="12">
    <location>
        <position position="502"/>
    </location>
    <ligand>
        <name>substrate</name>
    </ligand>
</feature>
<keyword evidence="7 14" id="KW-0460">Magnesium</keyword>
<evidence type="ECO:0000259" key="16">
    <source>
        <dbReference type="SMART" id="SM00861"/>
    </source>
</evidence>
<evidence type="ECO:0000256" key="1">
    <source>
        <dbReference type="ARBA" id="ARBA00007131"/>
    </source>
</evidence>
<dbReference type="InterPro" id="IPR033247">
    <property type="entry name" value="Transketolase_fam"/>
</dbReference>
<proteinExistence type="inferred from homology"/>
<dbReference type="InterPro" id="IPR020826">
    <property type="entry name" value="Transketolase_BS"/>
</dbReference>
<dbReference type="CDD" id="cd02012">
    <property type="entry name" value="TPP_TK"/>
    <property type="match status" value="1"/>
</dbReference>
<feature type="binding site" evidence="13">
    <location>
        <position position="466"/>
    </location>
    <ligand>
        <name>thiamine diphosphate</name>
        <dbReference type="ChEBI" id="CHEBI:58937"/>
    </ligand>
</feature>
<evidence type="ECO:0000256" key="7">
    <source>
        <dbReference type="ARBA" id="ARBA00022842"/>
    </source>
</evidence>
<feature type="binding site" evidence="13">
    <location>
        <begin position="125"/>
        <end position="127"/>
    </location>
    <ligand>
        <name>thiamine diphosphate</name>
        <dbReference type="ChEBI" id="CHEBI:58937"/>
    </ligand>
</feature>
<dbReference type="InterPro" id="IPR005478">
    <property type="entry name" value="Transketolase_bac-like"/>
</dbReference>
<evidence type="ECO:0000256" key="3">
    <source>
        <dbReference type="ARBA" id="ARBA00013152"/>
    </source>
</evidence>
<gene>
    <name evidence="17" type="ORF">HMPREF1862_01419</name>
</gene>
<feature type="site" description="Important for catalytic activity" evidence="15">
    <location>
        <position position="282"/>
    </location>
</feature>
<feature type="binding site" evidence="12">
    <location>
        <position position="377"/>
    </location>
    <ligand>
        <name>substrate</name>
    </ligand>
</feature>
<dbReference type="CDD" id="cd07033">
    <property type="entry name" value="TPP_PYR_DXS_TK_like"/>
    <property type="match status" value="1"/>
</dbReference>
<feature type="site" description="Important for catalytic activity" evidence="15">
    <location>
        <position position="37"/>
    </location>
</feature>
<dbReference type="InterPro" id="IPR029061">
    <property type="entry name" value="THDP-binding"/>
</dbReference>
<evidence type="ECO:0000256" key="2">
    <source>
        <dbReference type="ARBA" id="ARBA00011738"/>
    </source>
</evidence>
<dbReference type="GO" id="GO:0004802">
    <property type="term" value="F:transketolase activity"/>
    <property type="evidence" value="ECO:0007669"/>
    <property type="project" value="UniProtKB-UniRule"/>
</dbReference>
<name>A0AB34WYB4_9ACTO</name>
<reference evidence="17 18" key="1">
    <citation type="submission" date="2016-01" db="EMBL/GenBank/DDBJ databases">
        <authorList>
            <person name="Mitreva M."/>
            <person name="Pepin K.H."/>
            <person name="Mihindukulasuriya K.A."/>
            <person name="Fulton R."/>
            <person name="Fronick C."/>
            <person name="O'Laughlin M."/>
            <person name="Miner T."/>
            <person name="Herter B."/>
            <person name="Rosa B.A."/>
            <person name="Cordes M."/>
            <person name="Tomlinson C."/>
            <person name="Wollam A."/>
            <person name="Palsikar V.B."/>
            <person name="Mardis E.R."/>
            <person name="Wilson R.K."/>
        </authorList>
    </citation>
    <scope>NUCLEOTIDE SEQUENCE [LARGE SCALE GENOMIC DNA]</scope>
    <source>
        <strain evidence="17 18">DNF00696</strain>
    </source>
</reference>
<comment type="similarity">
    <text evidence="1">Belongs to the transketolase family.</text>
</comment>
<dbReference type="GO" id="GO:0005829">
    <property type="term" value="C:cytosol"/>
    <property type="evidence" value="ECO:0007669"/>
    <property type="project" value="TreeGrafter"/>
</dbReference>
<feature type="binding site" evidence="12">
    <location>
        <position position="548"/>
    </location>
    <ligand>
        <name>substrate</name>
    </ligand>
</feature>
<evidence type="ECO:0000256" key="9">
    <source>
        <dbReference type="ARBA" id="ARBA00049473"/>
    </source>
</evidence>
<evidence type="ECO:0000256" key="14">
    <source>
        <dbReference type="PIRSR" id="PIRSR605478-4"/>
    </source>
</evidence>
<dbReference type="PROSITE" id="PS00802">
    <property type="entry name" value="TRANSKETOLASE_2"/>
    <property type="match status" value="1"/>
</dbReference>
<feature type="binding site" evidence="12">
    <location>
        <position position="490"/>
    </location>
    <ligand>
        <name>substrate</name>
    </ligand>
</feature>
<evidence type="ECO:0000313" key="17">
    <source>
        <dbReference type="EMBL" id="KXB80195.1"/>
    </source>
</evidence>
<dbReference type="InterPro" id="IPR009014">
    <property type="entry name" value="Transketo_C/PFOR_II"/>
</dbReference>
<dbReference type="PANTHER" id="PTHR43522">
    <property type="entry name" value="TRANSKETOLASE"/>
    <property type="match status" value="1"/>
</dbReference>
<feature type="binding site" evidence="12">
    <location>
        <position position="404"/>
    </location>
    <ligand>
        <name>substrate</name>
    </ligand>
</feature>
<comment type="cofactor">
    <cofactor evidence="13">
        <name>thiamine diphosphate</name>
        <dbReference type="ChEBI" id="CHEBI:58937"/>
    </cofactor>
    <text evidence="13">Binds 1 thiamine pyrophosphate per subunit. During the reaction, the substrate forms a covalent intermediate with the cofactor.</text>
</comment>
<dbReference type="NCBIfam" id="TIGR00232">
    <property type="entry name" value="tktlase_bact"/>
    <property type="match status" value="1"/>
</dbReference>
<evidence type="ECO:0000256" key="8">
    <source>
        <dbReference type="ARBA" id="ARBA00023052"/>
    </source>
</evidence>
<dbReference type="Pfam" id="PF00456">
    <property type="entry name" value="Transketolase_N"/>
    <property type="match status" value="1"/>
</dbReference>
<feature type="binding site" evidence="13">
    <location>
        <position position="282"/>
    </location>
    <ligand>
        <name>thiamine diphosphate</name>
        <dbReference type="ChEBI" id="CHEBI:58937"/>
    </ligand>
</feature>
<evidence type="ECO:0000256" key="12">
    <source>
        <dbReference type="PIRSR" id="PIRSR605478-2"/>
    </source>
</evidence>
<dbReference type="Pfam" id="PF02779">
    <property type="entry name" value="Transket_pyr"/>
    <property type="match status" value="1"/>
</dbReference>
<dbReference type="InterPro" id="IPR005474">
    <property type="entry name" value="Transketolase_N"/>
</dbReference>
<keyword evidence="5" id="KW-0808">Transferase</keyword>
<comment type="cofactor">
    <cofactor evidence="14">
        <name>Mg(2+)</name>
        <dbReference type="ChEBI" id="CHEBI:18420"/>
    </cofactor>
    <text evidence="14">Binds 1 Mg(2+) ion per subunit. Can also utilize other divalent metal cations, such as Ca(2+), Mn(2+) and Co(2+).</text>
</comment>
<feature type="binding site" evidence="12">
    <location>
        <position position="498"/>
    </location>
    <ligand>
        <name>substrate</name>
    </ligand>
</feature>
<organism evidence="17 18">
    <name type="scientific">Varibaculum cambriense</name>
    <dbReference type="NCBI Taxonomy" id="184870"/>
    <lineage>
        <taxon>Bacteria</taxon>
        <taxon>Bacillati</taxon>
        <taxon>Actinomycetota</taxon>
        <taxon>Actinomycetes</taxon>
        <taxon>Actinomycetales</taxon>
        <taxon>Actinomycetaceae</taxon>
        <taxon>Varibaculum</taxon>
    </lineage>
</organism>
<dbReference type="GO" id="GO:0006098">
    <property type="term" value="P:pentose-phosphate shunt"/>
    <property type="evidence" value="ECO:0007669"/>
    <property type="project" value="TreeGrafter"/>
</dbReference>
<feature type="binding site" evidence="12">
    <location>
        <position position="282"/>
    </location>
    <ligand>
        <name>substrate</name>
    </ligand>
</feature>
<dbReference type="InterPro" id="IPR005475">
    <property type="entry name" value="Transketolase-like_Pyr-bd"/>
</dbReference>
<feature type="binding site" evidence="13">
    <location>
        <position position="77"/>
    </location>
    <ligand>
        <name>thiamine diphosphate</name>
        <dbReference type="ChEBI" id="CHEBI:58937"/>
    </ligand>
</feature>
<dbReference type="SMART" id="SM00861">
    <property type="entry name" value="Transket_pyr"/>
    <property type="match status" value="1"/>
</dbReference>
<feature type="binding site" evidence="14">
    <location>
        <position position="169"/>
    </location>
    <ligand>
        <name>Mg(2+)</name>
        <dbReference type="ChEBI" id="CHEBI:18420"/>
    </ligand>
</feature>
<evidence type="ECO:0000256" key="6">
    <source>
        <dbReference type="ARBA" id="ARBA00022723"/>
    </source>
</evidence>
<feature type="binding site" evidence="14">
    <location>
        <position position="201"/>
    </location>
    <ligand>
        <name>Mg(2+)</name>
        <dbReference type="ChEBI" id="CHEBI:18420"/>
    </ligand>
</feature>
<feature type="binding site" evidence="14">
    <location>
        <position position="199"/>
    </location>
    <ligand>
        <name>Mg(2+)</name>
        <dbReference type="ChEBI" id="CHEBI:18420"/>
    </ligand>
</feature>
<feature type="binding site" evidence="13">
    <location>
        <position position="199"/>
    </location>
    <ligand>
        <name>thiamine diphosphate</name>
        <dbReference type="ChEBI" id="CHEBI:58937"/>
    </ligand>
</feature>
<evidence type="ECO:0000256" key="4">
    <source>
        <dbReference type="ARBA" id="ARBA00016662"/>
    </source>
</evidence>
<comment type="caution">
    <text evidence="17">The sequence shown here is derived from an EMBL/GenBank/DDBJ whole genome shotgun (WGS) entry which is preliminary data.</text>
</comment>
<comment type="subunit">
    <text evidence="2">Homodimer.</text>
</comment>
<dbReference type="SUPFAM" id="SSF52922">
    <property type="entry name" value="TK C-terminal domain-like"/>
    <property type="match status" value="1"/>
</dbReference>
<dbReference type="AlphaFoldDB" id="A0AB34WYB4"/>
<evidence type="ECO:0000313" key="18">
    <source>
        <dbReference type="Proteomes" id="UP000070572"/>
    </source>
</evidence>
<evidence type="ECO:0000256" key="10">
    <source>
        <dbReference type="NCBIfam" id="TIGR00232"/>
    </source>
</evidence>
<keyword evidence="6 14" id="KW-0479">Metal-binding</keyword>